<reference evidence="4 5" key="1">
    <citation type="submission" date="2019-07" db="EMBL/GenBank/DDBJ databases">
        <title>De Novo Assembly of kiwifruit Actinidia rufa.</title>
        <authorList>
            <person name="Sugita-Konishi S."/>
            <person name="Sato K."/>
            <person name="Mori E."/>
            <person name="Abe Y."/>
            <person name="Kisaki G."/>
            <person name="Hamano K."/>
            <person name="Suezawa K."/>
            <person name="Otani M."/>
            <person name="Fukuda T."/>
            <person name="Manabe T."/>
            <person name="Gomi K."/>
            <person name="Tabuchi M."/>
            <person name="Akimitsu K."/>
            <person name="Kataoka I."/>
        </authorList>
    </citation>
    <scope>NUCLEOTIDE SEQUENCE [LARGE SCALE GENOMIC DNA]</scope>
    <source>
        <strain evidence="5">cv. Fuchu</strain>
    </source>
</reference>
<accession>A0A7J0GUR6</accession>
<dbReference type="InterPro" id="IPR038765">
    <property type="entry name" value="Papain-like_cys_pep_sf"/>
</dbReference>
<dbReference type="CDD" id="cd02659">
    <property type="entry name" value="peptidase_C19C"/>
    <property type="match status" value="1"/>
</dbReference>
<dbReference type="GO" id="GO:0031647">
    <property type="term" value="P:regulation of protein stability"/>
    <property type="evidence" value="ECO:0007669"/>
    <property type="project" value="TreeGrafter"/>
</dbReference>
<dbReference type="PROSITE" id="PS50235">
    <property type="entry name" value="USP_3"/>
    <property type="match status" value="1"/>
</dbReference>
<evidence type="ECO:0000259" key="2">
    <source>
        <dbReference type="PROSITE" id="PS50144"/>
    </source>
</evidence>
<dbReference type="InterPro" id="IPR001394">
    <property type="entry name" value="Peptidase_C19_UCH"/>
</dbReference>
<dbReference type="InterPro" id="IPR018126">
    <property type="entry name" value="SASP_alpha/beta-type_CS"/>
</dbReference>
<dbReference type="Gene3D" id="2.60.210.10">
    <property type="entry name" value="Apoptosis, Tumor Necrosis Factor Receptor Associated Protein 2, Chain A"/>
    <property type="match status" value="1"/>
</dbReference>
<dbReference type="InterPro" id="IPR008974">
    <property type="entry name" value="TRAF-like"/>
</dbReference>
<dbReference type="InterPro" id="IPR028889">
    <property type="entry name" value="USP"/>
</dbReference>
<dbReference type="Pfam" id="PF00443">
    <property type="entry name" value="UCH"/>
    <property type="match status" value="1"/>
</dbReference>
<dbReference type="GO" id="GO:0016579">
    <property type="term" value="P:protein deubiquitination"/>
    <property type="evidence" value="ECO:0007669"/>
    <property type="project" value="InterPro"/>
</dbReference>
<dbReference type="Proteomes" id="UP000585474">
    <property type="component" value="Unassembled WGS sequence"/>
</dbReference>
<evidence type="ECO:0000256" key="1">
    <source>
        <dbReference type="ARBA" id="ARBA00009085"/>
    </source>
</evidence>
<keyword evidence="5" id="KW-1185">Reference proteome</keyword>
<dbReference type="GO" id="GO:0005829">
    <property type="term" value="C:cytosol"/>
    <property type="evidence" value="ECO:0007669"/>
    <property type="project" value="TreeGrafter"/>
</dbReference>
<dbReference type="SUPFAM" id="SSF49599">
    <property type="entry name" value="TRAF domain-like"/>
    <property type="match status" value="1"/>
</dbReference>
<evidence type="ECO:0000313" key="4">
    <source>
        <dbReference type="EMBL" id="GFZ14585.1"/>
    </source>
</evidence>
<dbReference type="EMBL" id="BJWL01000024">
    <property type="protein sequence ID" value="GFZ14585.1"/>
    <property type="molecule type" value="Genomic_DNA"/>
</dbReference>
<dbReference type="AlphaFoldDB" id="A0A7J0GUR6"/>
<dbReference type="GO" id="GO:0003690">
    <property type="term" value="F:double-stranded DNA binding"/>
    <property type="evidence" value="ECO:0007669"/>
    <property type="project" value="InterPro"/>
</dbReference>
<feature type="domain" description="MATH" evidence="2">
    <location>
        <begin position="52"/>
        <end position="168"/>
    </location>
</feature>
<dbReference type="FunFam" id="3.90.70.10:FF:000002">
    <property type="entry name" value="Ubiquitin carboxyl-terminal hydrolase 13"/>
    <property type="match status" value="1"/>
</dbReference>
<dbReference type="SMART" id="SM00061">
    <property type="entry name" value="MATH"/>
    <property type="match status" value="1"/>
</dbReference>
<dbReference type="PANTHER" id="PTHR24006:SF942">
    <property type="entry name" value="UBIQUITIN C-TERMINAL HYDROLASE 12"/>
    <property type="match status" value="1"/>
</dbReference>
<dbReference type="Gene3D" id="3.90.70.10">
    <property type="entry name" value="Cysteine proteinases"/>
    <property type="match status" value="1"/>
</dbReference>
<dbReference type="PANTHER" id="PTHR24006">
    <property type="entry name" value="UBIQUITIN CARBOXYL-TERMINAL HYDROLASE"/>
    <property type="match status" value="1"/>
</dbReference>
<comment type="similarity">
    <text evidence="1">Belongs to the peptidase C19 family.</text>
</comment>
<dbReference type="GO" id="GO:0005634">
    <property type="term" value="C:nucleus"/>
    <property type="evidence" value="ECO:0007669"/>
    <property type="project" value="TreeGrafter"/>
</dbReference>
<dbReference type="InterPro" id="IPR002083">
    <property type="entry name" value="MATH/TRAF_dom"/>
</dbReference>
<dbReference type="PROSITE" id="PS50144">
    <property type="entry name" value="MATH"/>
    <property type="match status" value="1"/>
</dbReference>
<dbReference type="InterPro" id="IPR018200">
    <property type="entry name" value="USP_CS"/>
</dbReference>
<dbReference type="GO" id="GO:0004843">
    <property type="term" value="F:cysteine-type deubiquitinase activity"/>
    <property type="evidence" value="ECO:0007669"/>
    <property type="project" value="InterPro"/>
</dbReference>
<evidence type="ECO:0000313" key="5">
    <source>
        <dbReference type="Proteomes" id="UP000585474"/>
    </source>
</evidence>
<keyword evidence="4" id="KW-0378">Hydrolase</keyword>
<evidence type="ECO:0000259" key="3">
    <source>
        <dbReference type="PROSITE" id="PS50235"/>
    </source>
</evidence>
<dbReference type="InterPro" id="IPR050164">
    <property type="entry name" value="Peptidase_C19"/>
</dbReference>
<proteinExistence type="inferred from homology"/>
<dbReference type="GO" id="GO:0006508">
    <property type="term" value="P:proteolysis"/>
    <property type="evidence" value="ECO:0007669"/>
    <property type="project" value="UniProtKB-KW"/>
</dbReference>
<organism evidence="4 5">
    <name type="scientific">Actinidia rufa</name>
    <dbReference type="NCBI Taxonomy" id="165716"/>
    <lineage>
        <taxon>Eukaryota</taxon>
        <taxon>Viridiplantae</taxon>
        <taxon>Streptophyta</taxon>
        <taxon>Embryophyta</taxon>
        <taxon>Tracheophyta</taxon>
        <taxon>Spermatophyta</taxon>
        <taxon>Magnoliopsida</taxon>
        <taxon>eudicotyledons</taxon>
        <taxon>Gunneridae</taxon>
        <taxon>Pentapetalae</taxon>
        <taxon>asterids</taxon>
        <taxon>Ericales</taxon>
        <taxon>Actinidiaceae</taxon>
        <taxon>Actinidia</taxon>
    </lineage>
</organism>
<comment type="caution">
    <text evidence="4">The sequence shown here is derived from an EMBL/GenBank/DDBJ whole genome shotgun (WGS) entry which is preliminary data.</text>
</comment>
<sequence>MTLMTPPPLDQEYDEMVVPHSDLAAGAPQPMEVAPAEVANTVDAQSVDDPPSARFTWTIENFSRLNTKKLYSDTFYVGGYKWRVLVFPKGNSVDHLSMYLDVADAATLAYGWSRYAQFSLAVINQINNKFTVRKDTQHQFNLKLMLPSVRLLITGLMTRKRRLVMWALKNQGATCYMNSLLQTLYHIPYFRKAVYHMPTTENDMPSGSIPLALQSLFYKLQYSDTSVATKELTKSFGWDTYDSFMQHDVQELNRVLCEKLEDKMKGTVVEGTIQQLFEGHHMNYIECINVDYKSTRKESFYDLQLDVKGCRDVCASFDKYVEVEHLEGDNKYHAEQHGLQEARKGVLFIDFPPVLQLQLKRFEYDFMRDTMVKINDRYEFPLQLDLDRENGKYLSPEADRSVRNLYTLHSVLVHSGGVHGGHYYAYIRPTLSDQWFKFDDERVTKEDMKRALEEQYGGEEELPQTNPGFNNSPFKFTKYSNAYMLVYIRESDKEKIICNVDEKDIAEHVRIKLKKEQEEKEQKRKEKAEAHLYTIIKVARDEDLLEQIGSGIYFDLVDHDKVHSFRIQKQTPFNLFKEEVAKEFGIPVQFQRFWLWAKRQNHTYRPNRPLTPQEEAQSVNL</sequence>
<feature type="domain" description="USP" evidence="3">
    <location>
        <begin position="166"/>
        <end position="490"/>
    </location>
</feature>
<gene>
    <name evidence="4" type="ORF">Acr_24g0007750</name>
</gene>
<dbReference type="SUPFAM" id="SSF54001">
    <property type="entry name" value="Cysteine proteinases"/>
    <property type="match status" value="1"/>
</dbReference>
<dbReference type="GO" id="GO:0006265">
    <property type="term" value="P:DNA topological change"/>
    <property type="evidence" value="ECO:0007669"/>
    <property type="project" value="InterPro"/>
</dbReference>
<dbReference type="CDD" id="cd00121">
    <property type="entry name" value="MATH"/>
    <property type="match status" value="1"/>
</dbReference>
<keyword evidence="4" id="KW-0645">Protease</keyword>
<name>A0A7J0GUR6_9ERIC</name>
<dbReference type="Pfam" id="PF22486">
    <property type="entry name" value="MATH_2"/>
    <property type="match status" value="1"/>
</dbReference>
<dbReference type="PROSITE" id="PS00304">
    <property type="entry name" value="SASP_1"/>
    <property type="match status" value="1"/>
</dbReference>
<protein>
    <submittedName>
        <fullName evidence="4">Ubiquitin-specific protease 12</fullName>
    </submittedName>
</protein>
<dbReference type="OrthoDB" id="289038at2759"/>
<dbReference type="PROSITE" id="PS00973">
    <property type="entry name" value="USP_2"/>
    <property type="match status" value="1"/>
</dbReference>